<keyword evidence="2" id="KW-1185">Reference proteome</keyword>
<sequence length="2131" mass="239928">MAEDTNTKNVIIKNDPAFPPELDFEKLRSEGIDYLGKLSGKIWTDHNAHDPGITILEVLCYSLLDMGYRTSLPLEDLLTMNPAGNGKEDNFFTPAKILTVNPLTITDYRKLLTDIDGVRNAWLEIATNIPPEVHWFGDEGLECRSRNPQLAATGEDISLLELNGLYNIFIEPETLPDDSQERAKALADLKERIRKALMAHRNLCEDFYKITILCHEEIGVCTEIQLEEDADVTTVLNELVLQLYHLFSPRVTFYTLQQMLEEKKVTMEEIFAGRAYAAGSHGFIDTAELEAIKPLREIRVSDVYHVMFDVPGVSTVSGLSIAGYVTGDNTPVASTNGTAWILPLLDGHLPLLSLVYSRFVFKRGSATFTFDGTNLQQYLNASLLNGTKVWYNQSSAYLDHGVPSGFYREDLGNYYSLQRDFPRVYGIGNGELGNDASPQRKVQAWQLKGFLLFFDQLLSNYLAQLQHLRDLFSMSPDAPAQTYFSGAVTDVPDLDKLLRFQQGGFYADLGWKQNDTLMLPVGKELLNELHTGVTVKKDVIQRWRNKYYSFDYLSARNTAVEQLLLDMSHQGNTTNITTYLYGDGCWCFVIATPGREYVLLGCRYYPSQQKAKEAAQSAIFLAAYPENLRSFGFKNTANKEQYAFDVVFSLADYQGYLQKIVEDKALYQQRRETMLNHLLSRFAETFTDYALVLYGISDRQQAAEKGLRAKAKFLSSYDKLSRNRGKAYDYRVNKWNTSNTSGYEQRVNALAGIERSDRHYLCPFIVGPYETFFYAEIKDADNQVLFRTSNYVTKEDASAALIYLAQQLKHPEQLIRTDDPVQGKFGLQVPLSAGKAFLASPAASPEERESRLLQLQEHFTQQPLNGTAEISRYDHFIEVTDPAGKPLLHSNEAFPDQQAAIAATDDLLANVKEDDWNIPPTLDLPALQLLPVNAAHTTYINLAAFQADNIQQKGGKLQVQISIEEDAFIMFTSASPVKNEQQATEEFHLLLQLAATPAGYLVRQTTDGRYEVVLVERSHVKATHPALFDEELQADNTVLHIQQIVQAQLYQVSYSRQPAAWKYKVQLQGMEGKPYLFNSEEEYSTEELAKTEMDTFMASLDHLELKAEKGAKPVLLHAGLNKKIIMPAAAAAGKLQSALSLAQLRSGAAPADIDSYIHSTAVNAEGAFVYRVINKTGCFARFPKTFADKAPATDRLAALRSRNQQGIDYLEICMGGEEVVTCVKDPQTQAVSYYYVIRGIEKIYHSPIYPKTETEYFRSYKSYKSSAEALAAFRQQYLQLVHLAGNPAAYGSSIILAGDPVTDTIPLAIVPADTITQFGGKAQLLDIVPHIMRSFPYHWLNNVQRLRVSLYDITKREKIWKLCNGFVDMAAASEALKLFLALARYAGNSGVRLNETSCRYQVVMNEVLLESTQHYNSLEDAWGAATKNANGDYVYTGLELLLDATRRGNSAYYGYVKDDGCYSFKAVKKGYRLAVHPYEYNTEEIRAKYLQQLQMIGLKLGKSCQVSLQVKPYYAGNYFQLQLIANGEVILVSGQQYTSGTNAERAQDDWLFEVLSLLWKDSNYSLNTTTNRFELLNGNVVSGYFKPSGDAELSVDDMKEWKAKLQQSALYYPVRRVKTAFGHTYSFRLYHDDFIPEEPLPDENSGCACDAPPPVRKPGAIIWESAEQYECLNAAIKGFYRFCAALAIPDNYKPTLGADCGPFGIELVDGTYVLAANPQCYPTLPAMEDAIERTSAAINDEGMHVVEHILLRPRVADDCQCLLPVKPEPLCRLPWEEEVVGYDVDPEDAVFKTTVVPFTDPYSFVATIVLPGWPVRFRNTSTRAMMENLLRKEAPAHVLLNILWLRPRSFCEFETLYRRWLQHLACKPVCGDDAHIQCCLICYLFGQTDIMDAVPDTATDPDCEQITPSCFDDNRKNRLPEADFGDWINRLFRKNCDMQEIDCLSNESTPPPGRILADKRNIAPAAAPPQPVEAVTTHRSNSPEDVLLRDRKGRQRISKYKQQILPVDADNIVDTEAYDRTGKFMEAGPLDMHKYSTLADFLLKKMPAGKKAAASEQALLLRNATWLCLDQLLLRVPVSIAAHEKKQLQQTLRKMKDKGINLAALAKDWKPEDLISDENEDLVAQCLRWMK</sequence>
<accession>A0A1T5P9H9</accession>
<proteinExistence type="predicted"/>
<organism evidence="1 2">
    <name type="scientific">Chitinophaga ginsengisegetis</name>
    <dbReference type="NCBI Taxonomy" id="393003"/>
    <lineage>
        <taxon>Bacteria</taxon>
        <taxon>Pseudomonadati</taxon>
        <taxon>Bacteroidota</taxon>
        <taxon>Chitinophagia</taxon>
        <taxon>Chitinophagales</taxon>
        <taxon>Chitinophagaceae</taxon>
        <taxon>Chitinophaga</taxon>
    </lineage>
</organism>
<dbReference type="Proteomes" id="UP000190166">
    <property type="component" value="Unassembled WGS sequence"/>
</dbReference>
<evidence type="ECO:0000313" key="2">
    <source>
        <dbReference type="Proteomes" id="UP000190166"/>
    </source>
</evidence>
<dbReference type="EMBL" id="FUZZ01000004">
    <property type="protein sequence ID" value="SKD09018.1"/>
    <property type="molecule type" value="Genomic_DNA"/>
</dbReference>
<reference evidence="1 2" key="1">
    <citation type="submission" date="2017-02" db="EMBL/GenBank/DDBJ databases">
        <authorList>
            <person name="Peterson S.W."/>
        </authorList>
    </citation>
    <scope>NUCLEOTIDE SEQUENCE [LARGE SCALE GENOMIC DNA]</scope>
    <source>
        <strain evidence="1 2">DSM 18108</strain>
    </source>
</reference>
<gene>
    <name evidence="1" type="ORF">SAMN05660461_4896</name>
</gene>
<dbReference type="STRING" id="393003.SAMN05660461_4896"/>
<evidence type="ECO:0000313" key="1">
    <source>
        <dbReference type="EMBL" id="SKD09018.1"/>
    </source>
</evidence>
<protein>
    <submittedName>
        <fullName evidence="1">Uncharacterized protein</fullName>
    </submittedName>
</protein>
<dbReference type="RefSeq" id="WP_079472163.1">
    <property type="nucleotide sequence ID" value="NZ_FUZZ01000004.1"/>
</dbReference>
<name>A0A1T5P9H9_9BACT</name>